<dbReference type="Proteomes" id="UP000186657">
    <property type="component" value="Unassembled WGS sequence"/>
</dbReference>
<feature type="transmembrane region" description="Helical" evidence="1">
    <location>
        <begin position="6"/>
        <end position="32"/>
    </location>
</feature>
<feature type="transmembrane region" description="Helical" evidence="1">
    <location>
        <begin position="142"/>
        <end position="165"/>
    </location>
</feature>
<evidence type="ECO:0008006" key="4">
    <source>
        <dbReference type="Google" id="ProtNLM"/>
    </source>
</evidence>
<comment type="caution">
    <text evidence="2">The sequence shown here is derived from an EMBL/GenBank/DDBJ whole genome shotgun (WGS) entry which is preliminary data.</text>
</comment>
<dbReference type="RefSeq" id="WP_075901003.1">
    <property type="nucleotide sequence ID" value="NZ_MKZS01000001.1"/>
</dbReference>
<sequence>MSIEGVFQITLILATLLCSLVAGFVFAFAVVVMPGIKTLSDREFIRAFQVMDGIIQNNQPIFVLVWVGSILALMASGILGIGQLEGAERLLIILAVLAYLLVVQLPTFTINIPLNNKLQTLNIDEMDETAQKAARMDFEPRWLLWNSIRTTFASLVSSLLIILLLRL</sequence>
<accession>A0A1U7N3X2</accession>
<dbReference type="EMBL" id="MKZS01000001">
    <property type="protein sequence ID" value="OLT60614.1"/>
    <property type="molecule type" value="Genomic_DNA"/>
</dbReference>
<dbReference type="Pfam" id="PF08592">
    <property type="entry name" value="Anthrone_oxy"/>
    <property type="match status" value="1"/>
</dbReference>
<evidence type="ECO:0000256" key="1">
    <source>
        <dbReference type="SAM" id="Phobius"/>
    </source>
</evidence>
<protein>
    <recommendedName>
        <fullName evidence="4">DUF1772 domain-containing protein</fullName>
    </recommendedName>
</protein>
<proteinExistence type="predicted"/>
<feature type="transmembrane region" description="Helical" evidence="1">
    <location>
        <begin position="90"/>
        <end position="112"/>
    </location>
</feature>
<evidence type="ECO:0000313" key="3">
    <source>
        <dbReference type="Proteomes" id="UP000186657"/>
    </source>
</evidence>
<evidence type="ECO:0000313" key="2">
    <source>
        <dbReference type="EMBL" id="OLT60614.1"/>
    </source>
</evidence>
<keyword evidence="1" id="KW-1133">Transmembrane helix</keyword>
<reference evidence="2 3" key="1">
    <citation type="submission" date="2016-10" db="EMBL/GenBank/DDBJ databases">
        <title>Comparative genomics uncovers the prolific and rare metabolic potential of the cyanobacterial genus Moorea.</title>
        <authorList>
            <person name="Leao T."/>
            <person name="Castelao G."/>
            <person name="Korobeynikov A."/>
            <person name="Monroe E.A."/>
            <person name="Podell S."/>
            <person name="Glukhov E."/>
            <person name="Allen E."/>
            <person name="Gerwick W.H."/>
            <person name="Gerwick L."/>
        </authorList>
    </citation>
    <scope>NUCLEOTIDE SEQUENCE [LARGE SCALE GENOMIC DNA]</scope>
    <source>
        <strain evidence="2 3">PNG5-198</strain>
    </source>
</reference>
<gene>
    <name evidence="2" type="ORF">BJP37_17965</name>
</gene>
<feature type="transmembrane region" description="Helical" evidence="1">
    <location>
        <begin position="61"/>
        <end position="84"/>
    </location>
</feature>
<dbReference type="AlphaFoldDB" id="A0A1U7N3X2"/>
<keyword evidence="1" id="KW-0812">Transmembrane</keyword>
<organism evidence="2 3">
    <name type="scientific">Moorena bouillonii PNG</name>
    <dbReference type="NCBI Taxonomy" id="568701"/>
    <lineage>
        <taxon>Bacteria</taxon>
        <taxon>Bacillati</taxon>
        <taxon>Cyanobacteriota</taxon>
        <taxon>Cyanophyceae</taxon>
        <taxon>Coleofasciculales</taxon>
        <taxon>Coleofasciculaceae</taxon>
        <taxon>Moorena</taxon>
    </lineage>
</organism>
<name>A0A1U7N3X2_9CYAN</name>
<keyword evidence="1" id="KW-0472">Membrane</keyword>
<dbReference type="InterPro" id="IPR013901">
    <property type="entry name" value="Anthrone_oxy"/>
</dbReference>
<keyword evidence="3" id="KW-1185">Reference proteome</keyword>